<dbReference type="Pfam" id="PF05656">
    <property type="entry name" value="DUF805"/>
    <property type="match status" value="1"/>
</dbReference>
<protein>
    <submittedName>
        <fullName evidence="2">Uncharacterized membrane protein YhaH (DUF805 family)</fullName>
    </submittedName>
</protein>
<sequence>MGVFVYWLILPYRRMFEFRGRSRRREFFSLVLSGIAVFLLFFSVFMPVHLWDKAAAPETNRGDIVAIFGMAILVLVWAWAHMAVCIRRFHDQDRTGWLYLISFVPYVGGLIVFVMMFLPGTPGPNRYGADPKNRDLTDVFG</sequence>
<dbReference type="PANTHER" id="PTHR34980:SF2">
    <property type="entry name" value="INNER MEMBRANE PROTEIN YHAH-RELATED"/>
    <property type="match status" value="1"/>
</dbReference>
<organism evidence="2 3">
    <name type="scientific">Novosphingobium capsulatum</name>
    <dbReference type="NCBI Taxonomy" id="13688"/>
    <lineage>
        <taxon>Bacteria</taxon>
        <taxon>Pseudomonadati</taxon>
        <taxon>Pseudomonadota</taxon>
        <taxon>Alphaproteobacteria</taxon>
        <taxon>Sphingomonadales</taxon>
        <taxon>Sphingomonadaceae</taxon>
        <taxon>Novosphingobium</taxon>
    </lineage>
</organism>
<dbReference type="Proteomes" id="UP001184150">
    <property type="component" value="Unassembled WGS sequence"/>
</dbReference>
<name>A0ABU1MJW4_9SPHN</name>
<comment type="caution">
    <text evidence="2">The sequence shown here is derived from an EMBL/GenBank/DDBJ whole genome shotgun (WGS) entry which is preliminary data.</text>
</comment>
<evidence type="ECO:0000313" key="2">
    <source>
        <dbReference type="EMBL" id="MDR6510321.1"/>
    </source>
</evidence>
<keyword evidence="3" id="KW-1185">Reference proteome</keyword>
<feature type="transmembrane region" description="Helical" evidence="1">
    <location>
        <begin position="27"/>
        <end position="45"/>
    </location>
</feature>
<dbReference type="EMBL" id="JAVDRD010000002">
    <property type="protein sequence ID" value="MDR6510321.1"/>
    <property type="molecule type" value="Genomic_DNA"/>
</dbReference>
<keyword evidence="1" id="KW-1133">Transmembrane helix</keyword>
<feature type="transmembrane region" description="Helical" evidence="1">
    <location>
        <begin position="97"/>
        <end position="118"/>
    </location>
</feature>
<evidence type="ECO:0000256" key="1">
    <source>
        <dbReference type="SAM" id="Phobius"/>
    </source>
</evidence>
<evidence type="ECO:0000313" key="3">
    <source>
        <dbReference type="Proteomes" id="UP001184150"/>
    </source>
</evidence>
<dbReference type="PANTHER" id="PTHR34980">
    <property type="entry name" value="INNER MEMBRANE PROTEIN-RELATED-RELATED"/>
    <property type="match status" value="1"/>
</dbReference>
<gene>
    <name evidence="2" type="ORF">J2792_001181</name>
</gene>
<accession>A0ABU1MJW4</accession>
<keyword evidence="1" id="KW-0472">Membrane</keyword>
<feature type="transmembrane region" description="Helical" evidence="1">
    <location>
        <begin position="65"/>
        <end position="85"/>
    </location>
</feature>
<keyword evidence="1" id="KW-0812">Transmembrane</keyword>
<proteinExistence type="predicted"/>
<dbReference type="InterPro" id="IPR008523">
    <property type="entry name" value="DUF805"/>
</dbReference>
<reference evidence="2 3" key="1">
    <citation type="submission" date="2023-07" db="EMBL/GenBank/DDBJ databases">
        <title>Sorghum-associated microbial communities from plants grown in Nebraska, USA.</title>
        <authorList>
            <person name="Schachtman D."/>
        </authorList>
    </citation>
    <scope>NUCLEOTIDE SEQUENCE [LARGE SCALE GENOMIC DNA]</scope>
    <source>
        <strain evidence="2 3">DS1027</strain>
    </source>
</reference>